<keyword evidence="2" id="KW-1133">Transmembrane helix</keyword>
<organism evidence="3 4">
    <name type="scientific">Steccherinum ochraceum</name>
    <dbReference type="NCBI Taxonomy" id="92696"/>
    <lineage>
        <taxon>Eukaryota</taxon>
        <taxon>Fungi</taxon>
        <taxon>Dikarya</taxon>
        <taxon>Basidiomycota</taxon>
        <taxon>Agaricomycotina</taxon>
        <taxon>Agaricomycetes</taxon>
        <taxon>Polyporales</taxon>
        <taxon>Steccherinaceae</taxon>
        <taxon>Steccherinum</taxon>
    </lineage>
</organism>
<dbReference type="NCBIfam" id="TIGR02453">
    <property type="entry name" value="TIGR02453 family protein"/>
    <property type="match status" value="1"/>
</dbReference>
<dbReference type="OrthoDB" id="2537769at2759"/>
<dbReference type="PANTHER" id="PTHR36452">
    <property type="entry name" value="CHROMOSOME 12, WHOLE GENOME SHOTGUN SEQUENCE"/>
    <property type="match status" value="1"/>
</dbReference>
<feature type="transmembrane region" description="Helical" evidence="2">
    <location>
        <begin position="164"/>
        <end position="190"/>
    </location>
</feature>
<reference evidence="3 4" key="1">
    <citation type="submission" date="2018-11" db="EMBL/GenBank/DDBJ databases">
        <title>Genome assembly of Steccherinum ochraceum LE-BIN_3174, the white-rot fungus of the Steccherinaceae family (The Residual Polyporoid clade, Polyporales, Basidiomycota).</title>
        <authorList>
            <person name="Fedorova T.V."/>
            <person name="Glazunova O.A."/>
            <person name="Landesman E.O."/>
            <person name="Moiseenko K.V."/>
            <person name="Psurtseva N.V."/>
            <person name="Savinova O.S."/>
            <person name="Shakhova N.V."/>
            <person name="Tyazhelova T.V."/>
            <person name="Vasina D.V."/>
        </authorList>
    </citation>
    <scope>NUCLEOTIDE SEQUENCE [LARGE SCALE GENOMIC DNA]</scope>
    <source>
        <strain evidence="3 4">LE-BIN_3174</strain>
    </source>
</reference>
<dbReference type="Proteomes" id="UP000292702">
    <property type="component" value="Unassembled WGS sequence"/>
</dbReference>
<keyword evidence="4" id="KW-1185">Reference proteome</keyword>
<sequence length="718" mass="80038">MNITPSTLPNPHTPLAWLPPDVAAQLEYAKLAILGISGAWIWDALLSSYDEYRMFRSHRFRYPDAVYALSRMFPGRIDHVCYVESCDVLSKIQGWIVAFQMSINSLLFFFRIRAVFVQQMAVVFFFAALWTALAATSILAPLSLRGSTIGNTGQCVPYRMKDAGAAGLIVSTVYDTLVLVAISVQLLSFYHVPPRSSKTASLKTFVTGRGMGDIAKVLLRSGQVYYLVSDSFAIAAVAFIMSPTVPDAYANTSALFIAFITNGMATRAYRQLKMTQRDAPNPDAFPDISLFLTPFIMPPKRASTARSVTAKGPKSSNGEANSTPSTSRPKRTTKNSNARREAASDDEVEGQLANRREQDEYKDDASEAESLHSDALDDDDDFDTSPKKRKRASGSLKKASKKSTSKKKRKTTEDDDEEEDDLELEDGQEIVGVVVKAPKTGRVPPGQLSQNTVDFLNELKKPECNDREWFKLHEPVYRVAEKEWKDFIEAVTDIIVENDPQVPHLPPKDGIHRIYRDIRFSPDKTPYKKGLSASFSRSGRKGIFAGYHVSSLNSALIPGNKSLIAAGVWHPGRNELQTIRNNLLRSSARFRKIISAPKFVEMFGDAKPHPKGERQNIFGMDDELKTAPKGVDKTHNEIDLLKCRSFVVIKYFKDKEVLEPNFKNEVGRYVKVLRPFVHCLNDMMTLQPDSSDDDEDGEDDDGGEDGGAPGEDDEDEEE</sequence>
<keyword evidence="2" id="KW-0472">Membrane</keyword>
<name>A0A4R0R6A7_9APHY</name>
<comment type="caution">
    <text evidence="3">The sequence shown here is derived from an EMBL/GenBank/DDBJ whole genome shotgun (WGS) entry which is preliminary data.</text>
</comment>
<dbReference type="STRING" id="92696.A0A4R0R6A7"/>
<evidence type="ECO:0000313" key="3">
    <source>
        <dbReference type="EMBL" id="TCD60435.1"/>
    </source>
</evidence>
<dbReference type="EMBL" id="RWJN01000597">
    <property type="protein sequence ID" value="TCD60435.1"/>
    <property type="molecule type" value="Genomic_DNA"/>
</dbReference>
<dbReference type="InterPro" id="IPR012808">
    <property type="entry name" value="CHP02453"/>
</dbReference>
<feature type="region of interest" description="Disordered" evidence="1">
    <location>
        <begin position="684"/>
        <end position="718"/>
    </location>
</feature>
<feature type="region of interest" description="Disordered" evidence="1">
    <location>
        <begin position="302"/>
        <end position="426"/>
    </location>
</feature>
<proteinExistence type="predicted"/>
<feature type="transmembrane region" description="Helical" evidence="2">
    <location>
        <begin position="92"/>
        <end position="110"/>
    </location>
</feature>
<gene>
    <name evidence="3" type="ORF">EIP91_010066</name>
</gene>
<feature type="compositionally biased region" description="Acidic residues" evidence="1">
    <location>
        <begin position="413"/>
        <end position="426"/>
    </location>
</feature>
<protein>
    <submittedName>
        <fullName evidence="3">Uncharacterized protein</fullName>
    </submittedName>
</protein>
<evidence type="ECO:0000256" key="1">
    <source>
        <dbReference type="SAM" id="MobiDB-lite"/>
    </source>
</evidence>
<dbReference type="Pfam" id="PF09365">
    <property type="entry name" value="DUF2461"/>
    <property type="match status" value="1"/>
</dbReference>
<feature type="transmembrane region" description="Helical" evidence="2">
    <location>
        <begin position="122"/>
        <end position="144"/>
    </location>
</feature>
<feature type="compositionally biased region" description="Basic and acidic residues" evidence="1">
    <location>
        <begin position="354"/>
        <end position="375"/>
    </location>
</feature>
<evidence type="ECO:0000256" key="2">
    <source>
        <dbReference type="SAM" id="Phobius"/>
    </source>
</evidence>
<feature type="compositionally biased region" description="Acidic residues" evidence="1">
    <location>
        <begin position="690"/>
        <end position="718"/>
    </location>
</feature>
<dbReference type="AlphaFoldDB" id="A0A4R0R6A7"/>
<feature type="transmembrane region" description="Helical" evidence="2">
    <location>
        <begin position="224"/>
        <end position="242"/>
    </location>
</feature>
<evidence type="ECO:0000313" key="4">
    <source>
        <dbReference type="Proteomes" id="UP000292702"/>
    </source>
</evidence>
<accession>A0A4R0R6A7</accession>
<feature type="compositionally biased region" description="Basic residues" evidence="1">
    <location>
        <begin position="387"/>
        <end position="410"/>
    </location>
</feature>
<keyword evidence="2" id="KW-0812">Transmembrane</keyword>
<dbReference type="PANTHER" id="PTHR36452:SF1">
    <property type="entry name" value="DUF2461 DOMAIN-CONTAINING PROTEIN"/>
    <property type="match status" value="1"/>
</dbReference>